<keyword evidence="2" id="KW-1185">Reference proteome</keyword>
<evidence type="ECO:0000313" key="1">
    <source>
        <dbReference type="EMBL" id="SLM32969.1"/>
    </source>
</evidence>
<dbReference type="STRING" id="1246637.MTBBW1_830041"/>
<dbReference type="Proteomes" id="UP000191931">
    <property type="component" value="Unassembled WGS sequence"/>
</dbReference>
<gene>
    <name evidence="1" type="ORF">MTBBW1_830041</name>
</gene>
<proteinExistence type="predicted"/>
<dbReference type="EMBL" id="FWEV01000329">
    <property type="protein sequence ID" value="SLM32969.1"/>
    <property type="molecule type" value="Genomic_DNA"/>
</dbReference>
<dbReference type="AlphaFoldDB" id="A0A1W1HKH5"/>
<evidence type="ECO:0000313" key="2">
    <source>
        <dbReference type="Proteomes" id="UP000191931"/>
    </source>
</evidence>
<accession>A0A1W1HKH5</accession>
<name>A0A1W1HKH5_9BACT</name>
<protein>
    <submittedName>
        <fullName evidence="1">Uncharacterized protein</fullName>
    </submittedName>
</protein>
<reference evidence="1 2" key="1">
    <citation type="submission" date="2017-03" db="EMBL/GenBank/DDBJ databases">
        <authorList>
            <person name="Afonso C.L."/>
            <person name="Miller P.J."/>
            <person name="Scott M.A."/>
            <person name="Spackman E."/>
            <person name="Goraichik I."/>
            <person name="Dimitrov K.M."/>
            <person name="Suarez D.L."/>
            <person name="Swayne D.E."/>
        </authorList>
    </citation>
    <scope>NUCLEOTIDE SEQUENCE [LARGE SCALE GENOMIC DNA]</scope>
    <source>
        <strain evidence="1">PRJEB14757</strain>
    </source>
</reference>
<sequence>MYALTFDNTRFNAFESVWGISEARAVTRGNPADKRVASCLVVTAISDGLILKKGMNALALSLFFCLEASVPISLIETGNICFCLNLERAEKTLSASIMPDVFFPDSLNALYSNTVICYVSFYFFHGNTVTEEGCSHCFILHKKLIYTKHVPCQSSLRPVSQPVKDAKISY</sequence>
<organism evidence="1 2">
    <name type="scientific">Desulfamplus magnetovallimortis</name>
    <dbReference type="NCBI Taxonomy" id="1246637"/>
    <lineage>
        <taxon>Bacteria</taxon>
        <taxon>Pseudomonadati</taxon>
        <taxon>Thermodesulfobacteriota</taxon>
        <taxon>Desulfobacteria</taxon>
        <taxon>Desulfobacterales</taxon>
        <taxon>Desulfobacteraceae</taxon>
        <taxon>Desulfamplus</taxon>
    </lineage>
</organism>